<feature type="domain" description="Aminoacyl-transfer RNA synthetases class-II family profile" evidence="9">
    <location>
        <begin position="183"/>
        <end position="493"/>
    </location>
</feature>
<dbReference type="Gene3D" id="3.40.1490.10">
    <property type="entry name" value="Bit1"/>
    <property type="match status" value="1"/>
</dbReference>
<dbReference type="Gene3D" id="3.30.930.10">
    <property type="entry name" value="Bira Bifunctional Protein, Domain 2"/>
    <property type="match status" value="1"/>
</dbReference>
<evidence type="ECO:0000256" key="6">
    <source>
        <dbReference type="ARBA" id="ARBA00048573"/>
    </source>
</evidence>
<dbReference type="GO" id="GO:0004824">
    <property type="term" value="F:lysine-tRNA ligase activity"/>
    <property type="evidence" value="ECO:0007669"/>
    <property type="project" value="UniProtKB-UniRule"/>
</dbReference>
<dbReference type="InterPro" id="IPR018988">
    <property type="entry name" value="DUF2000"/>
</dbReference>
<reference evidence="10 11" key="1">
    <citation type="journal article" date="2015" name="Nature">
        <title>rRNA introns, odd ribosomes, and small enigmatic genomes across a large radiation of phyla.</title>
        <authorList>
            <person name="Brown C.T."/>
            <person name="Hug L.A."/>
            <person name="Thomas B.C."/>
            <person name="Sharon I."/>
            <person name="Castelle C.J."/>
            <person name="Singh A."/>
            <person name="Wilkins M.J."/>
            <person name="Williams K.H."/>
            <person name="Banfield J.F."/>
        </authorList>
    </citation>
    <scope>NUCLEOTIDE SEQUENCE [LARGE SCALE GENOMIC DNA]</scope>
</reference>
<evidence type="ECO:0000256" key="3">
    <source>
        <dbReference type="ARBA" id="ARBA00022741"/>
    </source>
</evidence>
<evidence type="ECO:0000259" key="9">
    <source>
        <dbReference type="PROSITE" id="PS50862"/>
    </source>
</evidence>
<dbReference type="PROSITE" id="PS50862">
    <property type="entry name" value="AA_TRNA_LIGASE_II"/>
    <property type="match status" value="1"/>
</dbReference>
<evidence type="ECO:0000256" key="2">
    <source>
        <dbReference type="ARBA" id="ARBA00022723"/>
    </source>
</evidence>
<dbReference type="NCBIfam" id="NF001756">
    <property type="entry name" value="PRK00484.1"/>
    <property type="match status" value="1"/>
</dbReference>
<comment type="cofactor">
    <cofactor evidence="7 8">
        <name>Mg(2+)</name>
        <dbReference type="ChEBI" id="CHEBI:18420"/>
    </cofactor>
    <text evidence="7 8">Binds 3 Mg(2+) ions per subunit.</text>
</comment>
<feature type="binding site" evidence="7">
    <location>
        <position position="415"/>
    </location>
    <ligand>
        <name>Mg(2+)</name>
        <dbReference type="ChEBI" id="CHEBI:18420"/>
        <label>2</label>
    </ligand>
</feature>
<dbReference type="HAMAP" id="MF_00252">
    <property type="entry name" value="Lys_tRNA_synth_class2"/>
    <property type="match status" value="1"/>
</dbReference>
<evidence type="ECO:0000256" key="1">
    <source>
        <dbReference type="ARBA" id="ARBA00022598"/>
    </source>
</evidence>
<gene>
    <name evidence="7" type="primary">lysS</name>
    <name evidence="10" type="ORF">UT34_C0002G0205</name>
</gene>
<keyword evidence="1 7" id="KW-0436">Ligase</keyword>
<evidence type="ECO:0000256" key="7">
    <source>
        <dbReference type="HAMAP-Rule" id="MF_00252"/>
    </source>
</evidence>
<keyword evidence="5 7" id="KW-0030">Aminoacyl-tRNA synthetase</keyword>
<dbReference type="InterPro" id="IPR002313">
    <property type="entry name" value="Lys-tRNA-ligase_II"/>
</dbReference>
<dbReference type="EMBL" id="LBWK01000002">
    <property type="protein sequence ID" value="KKR05698.1"/>
    <property type="molecule type" value="Genomic_DNA"/>
</dbReference>
<dbReference type="Pfam" id="PF09391">
    <property type="entry name" value="DUF2000"/>
    <property type="match status" value="1"/>
</dbReference>
<comment type="subunit">
    <text evidence="7">Homodimer.</text>
</comment>
<feature type="binding site" evidence="7">
    <location>
        <position position="408"/>
    </location>
    <ligand>
        <name>Mg(2+)</name>
        <dbReference type="ChEBI" id="CHEBI:18420"/>
        <label>1</label>
    </ligand>
</feature>
<keyword evidence="7" id="KW-0648">Protein biosynthesis</keyword>
<keyword evidence="7 8" id="KW-0460">Magnesium</keyword>
<comment type="catalytic activity">
    <reaction evidence="6 7 8">
        <text>tRNA(Lys) + L-lysine + ATP = L-lysyl-tRNA(Lys) + AMP + diphosphate</text>
        <dbReference type="Rhea" id="RHEA:20792"/>
        <dbReference type="Rhea" id="RHEA-COMP:9696"/>
        <dbReference type="Rhea" id="RHEA-COMP:9697"/>
        <dbReference type="ChEBI" id="CHEBI:30616"/>
        <dbReference type="ChEBI" id="CHEBI:32551"/>
        <dbReference type="ChEBI" id="CHEBI:33019"/>
        <dbReference type="ChEBI" id="CHEBI:78442"/>
        <dbReference type="ChEBI" id="CHEBI:78529"/>
        <dbReference type="ChEBI" id="CHEBI:456215"/>
        <dbReference type="EC" id="6.1.1.6"/>
    </reaction>
</comment>
<dbReference type="GO" id="GO:0000049">
    <property type="term" value="F:tRNA binding"/>
    <property type="evidence" value="ECO:0007669"/>
    <property type="project" value="TreeGrafter"/>
</dbReference>
<dbReference type="Gene3D" id="2.40.50.140">
    <property type="entry name" value="Nucleic acid-binding proteins"/>
    <property type="match status" value="1"/>
</dbReference>
<accession>A0A0G0MRD3</accession>
<proteinExistence type="inferred from homology"/>
<protein>
    <recommendedName>
        <fullName evidence="7">Lysine--tRNA ligase</fullName>
        <ecNumber evidence="7">6.1.1.6</ecNumber>
    </recommendedName>
    <alternativeName>
        <fullName evidence="7">Lysyl-tRNA synthetase</fullName>
        <shortName evidence="7">LysRS</shortName>
    </alternativeName>
</protein>
<organism evidence="10 11">
    <name type="scientific">candidate division WS6 bacterium GW2011_GWF2_39_15</name>
    <dbReference type="NCBI Taxonomy" id="1619100"/>
    <lineage>
        <taxon>Bacteria</taxon>
        <taxon>Candidatus Dojkabacteria</taxon>
    </lineage>
</organism>
<comment type="similarity">
    <text evidence="7">Belongs to the class-II aminoacyl-tRNA synthetase family.</text>
</comment>
<dbReference type="InterPro" id="IPR006195">
    <property type="entry name" value="aa-tRNA-synth_II"/>
</dbReference>
<evidence type="ECO:0000256" key="5">
    <source>
        <dbReference type="ARBA" id="ARBA00023146"/>
    </source>
</evidence>
<dbReference type="SUPFAM" id="SSF50249">
    <property type="entry name" value="Nucleic acid-binding proteins"/>
    <property type="match status" value="1"/>
</dbReference>
<comment type="subcellular location">
    <subcellularLocation>
        <location evidence="7">Cytoplasm</location>
    </subcellularLocation>
</comment>
<dbReference type="InterPro" id="IPR012340">
    <property type="entry name" value="NA-bd_OB-fold"/>
</dbReference>
<evidence type="ECO:0000313" key="10">
    <source>
        <dbReference type="EMBL" id="KKR05698.1"/>
    </source>
</evidence>
<dbReference type="InterPro" id="IPR045864">
    <property type="entry name" value="aa-tRNA-synth_II/BPL/LPL"/>
</dbReference>
<dbReference type="GO" id="GO:0005829">
    <property type="term" value="C:cytosol"/>
    <property type="evidence" value="ECO:0007669"/>
    <property type="project" value="TreeGrafter"/>
</dbReference>
<keyword evidence="2 7" id="KW-0479">Metal-binding</keyword>
<dbReference type="SUPFAM" id="SSF55681">
    <property type="entry name" value="Class II aaRS and biotin synthetases"/>
    <property type="match status" value="1"/>
</dbReference>
<dbReference type="PANTHER" id="PTHR42918:SF15">
    <property type="entry name" value="LYSINE--TRNA LIGASE, CHLOROPLASTIC_MITOCHONDRIAL"/>
    <property type="match status" value="1"/>
</dbReference>
<dbReference type="InterPro" id="IPR004365">
    <property type="entry name" value="NA-bd_OB_tRNA"/>
</dbReference>
<comment type="caution">
    <text evidence="10">The sequence shown here is derived from an EMBL/GenBank/DDBJ whole genome shotgun (WGS) entry which is preliminary data.</text>
</comment>
<dbReference type="EC" id="6.1.1.6" evidence="7"/>
<keyword evidence="4 7" id="KW-0067">ATP-binding</keyword>
<evidence type="ECO:0000256" key="8">
    <source>
        <dbReference type="RuleBase" id="RU000336"/>
    </source>
</evidence>
<dbReference type="Pfam" id="PF00152">
    <property type="entry name" value="tRNA-synt_2"/>
    <property type="match status" value="1"/>
</dbReference>
<sequence length="671" mass="76670">MDASQRSDLIGQRKVRLEKIEKLKNMGIDPYPSTSLRNISNQEIIENYGKYENKMVTVAGRLMSFREHGQLVFGHIQDPTTRIQLYIKSDTLQKTDARNQTLGFEDLELLDVGDIVEATGIVTKTQRGEISILPSTVRLLTKAIRPLPDKWAGLQDKEAKFRQRYLDLIMDPTKKDKFVSAAKILFAIRSFLNDRGFLEIKVPVLQPLYGGTNARPFSTYMNALGTDFYLAIAHELYLKRLITAGFENVYNMTGYFRNEGIDRTHNPEFQMLETMTAYKNYEYNMELLESLYKHVAKNVMNKNVYKVAGQEIDLMGKWNKIMMIDAIKKYAGVDFDRIKTVQDAHKTLDELGYQGTKPDTIGECMKEVFELKVEHQLIQPTIVYGHPVEISPLAKRMTTDPRFVERFEVFIGGVEQGDNWSELNNPVELFERFKEQSLSKKMKESDSAHPMDIEFIETMEYGMPPTTGLGPGIERFQMLFTESEYIDDVIFFPLMKPAPVTRLQKEIYGEEALEGNEKLLGKGSGKKKDIEQDMSKKMVVVLNNSLEGWKITNTVGHLCAYLGNNIEKNRFASVDSFEFADGNTIPSNSQYPVVALGATDSQLHNLYERVKEKGDVIHLVYTKEMLDFKEDKDLSKAISKMSMKDGEIYGIGIFADVDTIKELTGKFSLYK</sequence>
<name>A0A0G0MRD3_9BACT</name>
<keyword evidence="7" id="KW-0963">Cytoplasm</keyword>
<dbReference type="Pfam" id="PF01336">
    <property type="entry name" value="tRNA_anti-codon"/>
    <property type="match status" value="1"/>
</dbReference>
<dbReference type="GO" id="GO:0005524">
    <property type="term" value="F:ATP binding"/>
    <property type="evidence" value="ECO:0007669"/>
    <property type="project" value="UniProtKB-UniRule"/>
</dbReference>
<dbReference type="STRING" id="1619100.UT34_C0002G0205"/>
<dbReference type="PATRIC" id="fig|1619100.3.peg.754"/>
<dbReference type="InterPro" id="IPR023476">
    <property type="entry name" value="Pep_tRNA_hydro_II_dom_sf"/>
</dbReference>
<dbReference type="AlphaFoldDB" id="A0A0G0MRD3"/>
<evidence type="ECO:0000256" key="4">
    <source>
        <dbReference type="ARBA" id="ARBA00022840"/>
    </source>
</evidence>
<keyword evidence="3 7" id="KW-0547">Nucleotide-binding</keyword>
<dbReference type="PRINTS" id="PR00982">
    <property type="entry name" value="TRNASYNTHLYS"/>
</dbReference>
<dbReference type="Proteomes" id="UP000034799">
    <property type="component" value="Unassembled WGS sequence"/>
</dbReference>
<dbReference type="GO" id="GO:0006430">
    <property type="term" value="P:lysyl-tRNA aminoacylation"/>
    <property type="evidence" value="ECO:0007669"/>
    <property type="project" value="UniProtKB-UniRule"/>
</dbReference>
<dbReference type="SUPFAM" id="SSF102462">
    <property type="entry name" value="Peptidyl-tRNA hydrolase II"/>
    <property type="match status" value="1"/>
</dbReference>
<dbReference type="InterPro" id="IPR018149">
    <property type="entry name" value="Lys-tRNA-synth_II_C"/>
</dbReference>
<dbReference type="CDD" id="cd04322">
    <property type="entry name" value="LysRS_N"/>
    <property type="match status" value="1"/>
</dbReference>
<evidence type="ECO:0000313" key="11">
    <source>
        <dbReference type="Proteomes" id="UP000034799"/>
    </source>
</evidence>
<dbReference type="InterPro" id="IPR004364">
    <property type="entry name" value="Aa-tRNA-synt_II"/>
</dbReference>
<feature type="binding site" evidence="7">
    <location>
        <position position="415"/>
    </location>
    <ligand>
        <name>Mg(2+)</name>
        <dbReference type="ChEBI" id="CHEBI:18420"/>
        <label>1</label>
    </ligand>
</feature>
<dbReference type="NCBIfam" id="TIGR00499">
    <property type="entry name" value="lysS_bact"/>
    <property type="match status" value="1"/>
</dbReference>
<dbReference type="PANTHER" id="PTHR42918">
    <property type="entry name" value="LYSYL-TRNA SYNTHETASE"/>
    <property type="match status" value="1"/>
</dbReference>
<dbReference type="GO" id="GO:0000287">
    <property type="term" value="F:magnesium ion binding"/>
    <property type="evidence" value="ECO:0007669"/>
    <property type="project" value="UniProtKB-UniRule"/>
</dbReference>
<dbReference type="InterPro" id="IPR044136">
    <property type="entry name" value="Lys-tRNA-ligase_II_N"/>
</dbReference>